<keyword evidence="2 5" id="KW-0436">Ligase</keyword>
<keyword evidence="6" id="KW-1185">Reference proteome</keyword>
<evidence type="ECO:0000256" key="1">
    <source>
        <dbReference type="ARBA" id="ARBA00006432"/>
    </source>
</evidence>
<dbReference type="AlphaFoldDB" id="A0A369B746"/>
<dbReference type="InterPro" id="IPR045851">
    <property type="entry name" value="AMP-bd_C_sf"/>
</dbReference>
<reference evidence="5 6" key="1">
    <citation type="submission" date="2018-07" db="EMBL/GenBank/DDBJ databases">
        <title>Genomic Encyclopedia of Type Strains, Phase III (KMG-III): the genomes of soil and plant-associated and newly described type strains.</title>
        <authorList>
            <person name="Whitman W."/>
        </authorList>
    </citation>
    <scope>NUCLEOTIDE SEQUENCE [LARGE SCALE GENOMIC DNA]</scope>
    <source>
        <strain evidence="5 6">CECT 8333</strain>
    </source>
</reference>
<dbReference type="SUPFAM" id="SSF56801">
    <property type="entry name" value="Acetyl-CoA synthetase-like"/>
    <property type="match status" value="1"/>
</dbReference>
<dbReference type="Gene3D" id="3.40.50.12780">
    <property type="entry name" value="N-terminal domain of ligase-like"/>
    <property type="match status" value="1"/>
</dbReference>
<comment type="similarity">
    <text evidence="1">Belongs to the ATP-dependent AMP-binding enzyme family.</text>
</comment>
<protein>
    <submittedName>
        <fullName evidence="5">Acyl-CoA synthetase (AMP-forming)/AMP-acid ligase II</fullName>
    </submittedName>
</protein>
<accession>A0A369B746</accession>
<dbReference type="Pfam" id="PF00501">
    <property type="entry name" value="AMP-binding"/>
    <property type="match status" value="1"/>
</dbReference>
<dbReference type="GO" id="GO:0006631">
    <property type="term" value="P:fatty acid metabolic process"/>
    <property type="evidence" value="ECO:0007669"/>
    <property type="project" value="TreeGrafter"/>
</dbReference>
<evidence type="ECO:0000313" key="5">
    <source>
        <dbReference type="EMBL" id="RCX17340.1"/>
    </source>
</evidence>
<dbReference type="PROSITE" id="PS00455">
    <property type="entry name" value="AMP_BINDING"/>
    <property type="match status" value="1"/>
</dbReference>
<dbReference type="InterPro" id="IPR042099">
    <property type="entry name" value="ANL_N_sf"/>
</dbReference>
<feature type="domain" description="AMP-binding enzyme C-terminal" evidence="4">
    <location>
        <begin position="380"/>
        <end position="449"/>
    </location>
</feature>
<dbReference type="Gene3D" id="3.30.300.30">
    <property type="match status" value="1"/>
</dbReference>
<feature type="domain" description="AMP-dependent synthetase/ligase" evidence="3">
    <location>
        <begin position="22"/>
        <end position="319"/>
    </location>
</feature>
<dbReference type="InterPro" id="IPR000873">
    <property type="entry name" value="AMP-dep_synth/lig_dom"/>
</dbReference>
<evidence type="ECO:0000256" key="2">
    <source>
        <dbReference type="ARBA" id="ARBA00022598"/>
    </source>
</evidence>
<evidence type="ECO:0000313" key="6">
    <source>
        <dbReference type="Proteomes" id="UP000253090"/>
    </source>
</evidence>
<gene>
    <name evidence="5" type="ORF">DFP94_10964</name>
</gene>
<organism evidence="5 6">
    <name type="scientific">Fontibacillus phaseoli</name>
    <dbReference type="NCBI Taxonomy" id="1416533"/>
    <lineage>
        <taxon>Bacteria</taxon>
        <taxon>Bacillati</taxon>
        <taxon>Bacillota</taxon>
        <taxon>Bacilli</taxon>
        <taxon>Bacillales</taxon>
        <taxon>Paenibacillaceae</taxon>
        <taxon>Fontibacillus</taxon>
    </lineage>
</organism>
<dbReference type="GO" id="GO:0031956">
    <property type="term" value="F:medium-chain fatty acid-CoA ligase activity"/>
    <property type="evidence" value="ECO:0007669"/>
    <property type="project" value="TreeGrafter"/>
</dbReference>
<dbReference type="OrthoDB" id="9778383at2"/>
<dbReference type="InterPro" id="IPR020845">
    <property type="entry name" value="AMP-binding_CS"/>
</dbReference>
<evidence type="ECO:0000259" key="3">
    <source>
        <dbReference type="Pfam" id="PF00501"/>
    </source>
</evidence>
<dbReference type="InterPro" id="IPR025110">
    <property type="entry name" value="AMP-bd_C"/>
</dbReference>
<dbReference type="PANTHER" id="PTHR43201">
    <property type="entry name" value="ACYL-COA SYNTHETASE"/>
    <property type="match status" value="1"/>
</dbReference>
<dbReference type="EMBL" id="QPJW01000009">
    <property type="protein sequence ID" value="RCX17340.1"/>
    <property type="molecule type" value="Genomic_DNA"/>
</dbReference>
<dbReference type="Pfam" id="PF13193">
    <property type="entry name" value="AMP-binding_C"/>
    <property type="match status" value="1"/>
</dbReference>
<dbReference type="RefSeq" id="WP_114497984.1">
    <property type="nucleotide sequence ID" value="NZ_QPJW01000009.1"/>
</dbReference>
<comment type="caution">
    <text evidence="5">The sequence shown here is derived from an EMBL/GenBank/DDBJ whole genome shotgun (WGS) entry which is preliminary data.</text>
</comment>
<dbReference type="Proteomes" id="UP000253090">
    <property type="component" value="Unassembled WGS sequence"/>
</dbReference>
<sequence>MNSSHESIENLYVHLMNGKNRGDICLSGHHNVTYGDLEDLVEYWQSYLHMQGIEPDSSVALQLPNSFTFIYLLLALWKHNCQVVLLDFRLKPAESEELMQICHPHYYIGPTSPVNSLAPFAPDIDICVTRRYDGCKSDISYCLIQFTSGSTGKSKVVGRTPDSLIKEIDRVLKAEGSFVAGDKVLILSSISHTYGLLTALLPLLRQGASILFASSQQAKDILYNIHGHRVTGIVGVPFHYNLLASASDFRPWDHVRIAITAGELLPEPTLQLISTRFGISLGQIYGMTETGIISADFPGDFPGSLGRILGGLRHKIERDELYIFQEQSPYIFDRLPERYQDGWLRTFDIAYMDEYDHTLHICGRADSLLIVGGLKVNLTEVEDILKLHPAIHEVVITQSGQQEIEAYISGDSSLSRNEVLQWCTEQMANYKIPNKIFFLPSLPRTATQKLVRNRQKLQELTAGLEQF</sequence>
<evidence type="ECO:0000259" key="4">
    <source>
        <dbReference type="Pfam" id="PF13193"/>
    </source>
</evidence>
<name>A0A369B746_9BACL</name>
<proteinExistence type="inferred from homology"/>
<dbReference type="PANTHER" id="PTHR43201:SF5">
    <property type="entry name" value="MEDIUM-CHAIN ACYL-COA LIGASE ACSF2, MITOCHONDRIAL"/>
    <property type="match status" value="1"/>
</dbReference>